<gene>
    <name evidence="1" type="ORF">BD293_0489</name>
</gene>
<dbReference type="Pfam" id="PF12915">
    <property type="entry name" value="DUF3833"/>
    <property type="match status" value="1"/>
</dbReference>
<sequence length="186" mass="20625">MSTFLTFLAGCVLMVVLVALAQRLLGFRAQKSADYAKLEPPVDIRHHLSGPIRCEGVIYGPMGRVTSRFTADMDGRWDGNRGVLAEHFTYDSGTKQDREWRLTLGNDGRITAEADDLVGAGWGQQTGGALHLNYTIRLPESAGGHTLQVTDWMYLVDDKTIVNRSQFRKFGIKVAELVATLRRVDA</sequence>
<dbReference type="InterPro" id="IPR024409">
    <property type="entry name" value="DUF3833"/>
</dbReference>
<evidence type="ECO:0000313" key="1">
    <source>
        <dbReference type="EMBL" id="TQM91911.1"/>
    </source>
</evidence>
<dbReference type="EMBL" id="VFPT01000001">
    <property type="protein sequence ID" value="TQM91911.1"/>
    <property type="molecule type" value="Genomic_DNA"/>
</dbReference>
<dbReference type="Proteomes" id="UP000320582">
    <property type="component" value="Unassembled WGS sequence"/>
</dbReference>
<protein>
    <submittedName>
        <fullName evidence="1">Uncharacterized protein DUF3833</fullName>
    </submittedName>
</protein>
<keyword evidence="2" id="KW-1185">Reference proteome</keyword>
<dbReference type="OrthoDB" id="5296954at2"/>
<dbReference type="RefSeq" id="WP_142079695.1">
    <property type="nucleotide sequence ID" value="NZ_VFPT01000001.1"/>
</dbReference>
<name>A0A543K9X8_9RHOB</name>
<comment type="caution">
    <text evidence="1">The sequence shown here is derived from an EMBL/GenBank/DDBJ whole genome shotgun (WGS) entry which is preliminary data.</text>
</comment>
<dbReference type="AlphaFoldDB" id="A0A543K9X8"/>
<proteinExistence type="predicted"/>
<evidence type="ECO:0000313" key="2">
    <source>
        <dbReference type="Proteomes" id="UP000320582"/>
    </source>
</evidence>
<reference evidence="1 2" key="1">
    <citation type="submission" date="2019-06" db="EMBL/GenBank/DDBJ databases">
        <title>Genomic Encyclopedia of Archaeal and Bacterial Type Strains, Phase II (KMG-II): from individual species to whole genera.</title>
        <authorList>
            <person name="Goeker M."/>
        </authorList>
    </citation>
    <scope>NUCLEOTIDE SEQUENCE [LARGE SCALE GENOMIC DNA]</scope>
    <source>
        <strain evidence="1 2">DSM 18423</strain>
    </source>
</reference>
<accession>A0A543K9X8</accession>
<organism evidence="1 2">
    <name type="scientific">Roseinatronobacter monicus</name>
    <dbReference type="NCBI Taxonomy" id="393481"/>
    <lineage>
        <taxon>Bacteria</taxon>
        <taxon>Pseudomonadati</taxon>
        <taxon>Pseudomonadota</taxon>
        <taxon>Alphaproteobacteria</taxon>
        <taxon>Rhodobacterales</taxon>
        <taxon>Paracoccaceae</taxon>
        <taxon>Roseinatronobacter</taxon>
    </lineage>
</organism>